<keyword evidence="4 8" id="KW-0238">DNA-binding</keyword>
<evidence type="ECO:0000313" key="8">
    <source>
        <dbReference type="EMBL" id="SFS98385.1"/>
    </source>
</evidence>
<dbReference type="SMART" id="SM00448">
    <property type="entry name" value="REC"/>
    <property type="match status" value="1"/>
</dbReference>
<dbReference type="InterPro" id="IPR007492">
    <property type="entry name" value="LytTR_DNA-bd_dom"/>
</dbReference>
<dbReference type="GO" id="GO:0000976">
    <property type="term" value="F:transcription cis-regulatory region binding"/>
    <property type="evidence" value="ECO:0007669"/>
    <property type="project" value="TreeGrafter"/>
</dbReference>
<dbReference type="PANTHER" id="PTHR48111:SF1">
    <property type="entry name" value="TWO-COMPONENT RESPONSE REGULATOR ORR33"/>
    <property type="match status" value="1"/>
</dbReference>
<dbReference type="PROSITE" id="PS50110">
    <property type="entry name" value="RESPONSE_REGULATORY"/>
    <property type="match status" value="1"/>
</dbReference>
<dbReference type="PANTHER" id="PTHR48111">
    <property type="entry name" value="REGULATOR OF RPOS"/>
    <property type="match status" value="1"/>
</dbReference>
<dbReference type="Proteomes" id="UP000198785">
    <property type="component" value="Unassembled WGS sequence"/>
</dbReference>
<dbReference type="Pfam" id="PF00072">
    <property type="entry name" value="Response_reg"/>
    <property type="match status" value="1"/>
</dbReference>
<protein>
    <submittedName>
        <fullName evidence="8">DNA-binding response regulator, LytR/AlgR family</fullName>
    </submittedName>
</protein>
<evidence type="ECO:0000256" key="1">
    <source>
        <dbReference type="ARBA" id="ARBA00022553"/>
    </source>
</evidence>
<dbReference type="RefSeq" id="WP_093366294.1">
    <property type="nucleotide sequence ID" value="NZ_FOZZ01000008.1"/>
</dbReference>
<dbReference type="SMART" id="SM00850">
    <property type="entry name" value="LytTR"/>
    <property type="match status" value="1"/>
</dbReference>
<dbReference type="SUPFAM" id="SSF52172">
    <property type="entry name" value="CheY-like"/>
    <property type="match status" value="1"/>
</dbReference>
<keyword evidence="3" id="KW-0805">Transcription regulation</keyword>
<evidence type="ECO:0000256" key="5">
    <source>
        <dbReference type="ARBA" id="ARBA00023163"/>
    </source>
</evidence>
<name>A0A1I6UAF5_9SPHI</name>
<dbReference type="GO" id="GO:0000156">
    <property type="term" value="F:phosphorelay response regulator activity"/>
    <property type="evidence" value="ECO:0007669"/>
    <property type="project" value="TreeGrafter"/>
</dbReference>
<evidence type="ECO:0000256" key="6">
    <source>
        <dbReference type="PROSITE-ProRule" id="PRU00169"/>
    </source>
</evidence>
<evidence type="ECO:0000256" key="4">
    <source>
        <dbReference type="ARBA" id="ARBA00023125"/>
    </source>
</evidence>
<evidence type="ECO:0000259" key="7">
    <source>
        <dbReference type="PROSITE" id="PS50110"/>
    </source>
</evidence>
<dbReference type="GO" id="GO:0032993">
    <property type="term" value="C:protein-DNA complex"/>
    <property type="evidence" value="ECO:0007669"/>
    <property type="project" value="TreeGrafter"/>
</dbReference>
<dbReference type="STRING" id="683125.SAMN05660206_10886"/>
<evidence type="ECO:0000256" key="3">
    <source>
        <dbReference type="ARBA" id="ARBA00023015"/>
    </source>
</evidence>
<keyword evidence="2" id="KW-0902">Two-component regulatory system</keyword>
<feature type="domain" description="Response regulatory" evidence="7">
    <location>
        <begin position="5"/>
        <end position="117"/>
    </location>
</feature>
<feature type="modified residue" description="4-aspartylphosphate" evidence="6">
    <location>
        <position position="56"/>
    </location>
</feature>
<keyword evidence="5" id="KW-0804">Transcription</keyword>
<sequence>MRTWYGVIIDDQQSAIDYLMDMLQDVAYVEIIATFREGAEAKRFLHVNPVDFLVLDVELGDTTGFDFLRTLSNPRMPTILYTGYEQYEDRGYDIDVVDVLLKPVSQSRLWGALRRLNTELARTLPDLEDNLDGHYDFFQVKGPVRFGRKMVWLKNIVYIETVNGKVVMTLVDGTVLESNSAFKSIMERLPRRWFKQCYQNIAFNINFYDGYGNGQVKIIKGLGTPEILLPTGAKELYPDFYKFLDSNVI</sequence>
<dbReference type="EMBL" id="FOZZ01000008">
    <property type="protein sequence ID" value="SFS98385.1"/>
    <property type="molecule type" value="Genomic_DNA"/>
</dbReference>
<reference evidence="8 9" key="1">
    <citation type="submission" date="2016-10" db="EMBL/GenBank/DDBJ databases">
        <authorList>
            <person name="de Groot N.N."/>
        </authorList>
    </citation>
    <scope>NUCLEOTIDE SEQUENCE [LARGE SCALE GENOMIC DNA]</scope>
    <source>
        <strain evidence="8 9">DSM 22789</strain>
    </source>
</reference>
<keyword evidence="1 6" id="KW-0597">Phosphoprotein</keyword>
<organism evidence="8 9">
    <name type="scientific">Sphingobacterium wenxiniae</name>
    <dbReference type="NCBI Taxonomy" id="683125"/>
    <lineage>
        <taxon>Bacteria</taxon>
        <taxon>Pseudomonadati</taxon>
        <taxon>Bacteroidota</taxon>
        <taxon>Sphingobacteriia</taxon>
        <taxon>Sphingobacteriales</taxon>
        <taxon>Sphingobacteriaceae</taxon>
        <taxon>Sphingobacterium</taxon>
    </lineage>
</organism>
<dbReference type="InterPro" id="IPR011006">
    <property type="entry name" value="CheY-like_superfamily"/>
</dbReference>
<dbReference type="GO" id="GO:0005829">
    <property type="term" value="C:cytosol"/>
    <property type="evidence" value="ECO:0007669"/>
    <property type="project" value="TreeGrafter"/>
</dbReference>
<evidence type="ECO:0000313" key="9">
    <source>
        <dbReference type="Proteomes" id="UP000198785"/>
    </source>
</evidence>
<dbReference type="InterPro" id="IPR039420">
    <property type="entry name" value="WalR-like"/>
</dbReference>
<dbReference type="Gene3D" id="3.40.50.2300">
    <property type="match status" value="1"/>
</dbReference>
<dbReference type="OrthoDB" id="705214at2"/>
<proteinExistence type="predicted"/>
<gene>
    <name evidence="8" type="ORF">SAMN05660206_10886</name>
</gene>
<evidence type="ECO:0000256" key="2">
    <source>
        <dbReference type="ARBA" id="ARBA00023012"/>
    </source>
</evidence>
<keyword evidence="9" id="KW-1185">Reference proteome</keyword>
<dbReference type="GO" id="GO:0006355">
    <property type="term" value="P:regulation of DNA-templated transcription"/>
    <property type="evidence" value="ECO:0007669"/>
    <property type="project" value="TreeGrafter"/>
</dbReference>
<dbReference type="AlphaFoldDB" id="A0A1I6UAF5"/>
<dbReference type="InterPro" id="IPR001789">
    <property type="entry name" value="Sig_transdc_resp-reg_receiver"/>
</dbReference>
<accession>A0A1I6UAF5</accession>